<keyword evidence="6" id="KW-0004">4Fe-4S</keyword>
<dbReference type="PRINTS" id="PR00352">
    <property type="entry name" value="3FE4SFRDOXIN"/>
</dbReference>
<evidence type="ECO:0000256" key="3">
    <source>
        <dbReference type="ARBA" id="ARBA00006386"/>
    </source>
</evidence>
<gene>
    <name evidence="17" type="ORF">TICRE_17600</name>
</gene>
<name>A0A1U7M4Y4_TISCR</name>
<evidence type="ECO:0000259" key="16">
    <source>
        <dbReference type="PROSITE" id="PS51379"/>
    </source>
</evidence>
<dbReference type="GO" id="GO:0009055">
    <property type="term" value="F:electron transfer activity"/>
    <property type="evidence" value="ECO:0007669"/>
    <property type="project" value="UniProtKB-UniRule"/>
</dbReference>
<dbReference type="Proteomes" id="UP000186112">
    <property type="component" value="Unassembled WGS sequence"/>
</dbReference>
<feature type="transmembrane region" description="Helical" evidence="15">
    <location>
        <begin position="141"/>
        <end position="159"/>
    </location>
</feature>
<accession>A0A1U7M4Y4</accession>
<evidence type="ECO:0000313" key="17">
    <source>
        <dbReference type="EMBL" id="OLS02373.1"/>
    </source>
</evidence>
<proteinExistence type="inferred from homology"/>
<evidence type="ECO:0000256" key="14">
    <source>
        <dbReference type="RuleBase" id="RU368020"/>
    </source>
</evidence>
<evidence type="ECO:0000256" key="1">
    <source>
        <dbReference type="ARBA" id="ARBA00001966"/>
    </source>
</evidence>
<comment type="similarity">
    <text evidence="3">Belongs to the UPF0718 family.</text>
</comment>
<dbReference type="Pfam" id="PF03773">
    <property type="entry name" value="ArsP_1"/>
    <property type="match status" value="1"/>
</dbReference>
<dbReference type="Pfam" id="PF13370">
    <property type="entry name" value="Fer4_13"/>
    <property type="match status" value="1"/>
</dbReference>
<dbReference type="AlphaFoldDB" id="A0A1U7M4Y4"/>
<keyword evidence="13 15" id="KW-0472">Membrane</keyword>
<evidence type="ECO:0000256" key="4">
    <source>
        <dbReference type="ARBA" id="ARBA00022448"/>
    </source>
</evidence>
<keyword evidence="18" id="KW-1185">Reference proteome</keyword>
<evidence type="ECO:0000256" key="15">
    <source>
        <dbReference type="SAM" id="Phobius"/>
    </source>
</evidence>
<evidence type="ECO:0000256" key="10">
    <source>
        <dbReference type="ARBA" id="ARBA00022989"/>
    </source>
</evidence>
<evidence type="ECO:0000256" key="9">
    <source>
        <dbReference type="ARBA" id="ARBA00022982"/>
    </source>
</evidence>
<keyword evidence="7 15" id="KW-0812">Transmembrane</keyword>
<comment type="subcellular location">
    <subcellularLocation>
        <location evidence="2">Cell membrane</location>
        <topology evidence="2">Multi-pass membrane protein</topology>
    </subcellularLocation>
</comment>
<protein>
    <recommendedName>
        <fullName evidence="14">Ferredoxin</fullName>
    </recommendedName>
</protein>
<feature type="transmembrane region" description="Helical" evidence="15">
    <location>
        <begin position="9"/>
        <end position="26"/>
    </location>
</feature>
<dbReference type="Gene3D" id="3.30.70.20">
    <property type="match status" value="1"/>
</dbReference>
<evidence type="ECO:0000313" key="18">
    <source>
        <dbReference type="Proteomes" id="UP000186112"/>
    </source>
</evidence>
<evidence type="ECO:0000256" key="6">
    <source>
        <dbReference type="ARBA" id="ARBA00022485"/>
    </source>
</evidence>
<keyword evidence="11 14" id="KW-0408">Iron</keyword>
<dbReference type="OrthoDB" id="9798408at2"/>
<dbReference type="PANTHER" id="PTHR39163">
    <property type="entry name" value="FERREDOXIN"/>
    <property type="match status" value="1"/>
</dbReference>
<organism evidence="17 18">
    <name type="scientific">Tissierella creatinophila DSM 6911</name>
    <dbReference type="NCBI Taxonomy" id="1123403"/>
    <lineage>
        <taxon>Bacteria</taxon>
        <taxon>Bacillati</taxon>
        <taxon>Bacillota</taxon>
        <taxon>Tissierellia</taxon>
        <taxon>Tissierellales</taxon>
        <taxon>Tissierellaceae</taxon>
        <taxon>Tissierella</taxon>
    </lineage>
</organism>
<keyword evidence="10 15" id="KW-1133">Transmembrane helix</keyword>
<evidence type="ECO:0000256" key="11">
    <source>
        <dbReference type="ARBA" id="ARBA00023004"/>
    </source>
</evidence>
<evidence type="ECO:0000256" key="12">
    <source>
        <dbReference type="ARBA" id="ARBA00023014"/>
    </source>
</evidence>
<keyword evidence="5" id="KW-1003">Cell membrane</keyword>
<dbReference type="InterPro" id="IPR052395">
    <property type="entry name" value="ET_Ferredoxin"/>
</dbReference>
<evidence type="ECO:0000256" key="8">
    <source>
        <dbReference type="ARBA" id="ARBA00022723"/>
    </source>
</evidence>
<dbReference type="RefSeq" id="WP_075727183.1">
    <property type="nucleotide sequence ID" value="NZ_LTDM01000032.1"/>
</dbReference>
<keyword evidence="8 14" id="KW-0479">Metal-binding</keyword>
<dbReference type="InterPro" id="IPR005524">
    <property type="entry name" value="DUF318"/>
</dbReference>
<dbReference type="PROSITE" id="PS51379">
    <property type="entry name" value="4FE4S_FER_2"/>
    <property type="match status" value="1"/>
</dbReference>
<feature type="domain" description="4Fe-4S ferredoxin-type" evidence="16">
    <location>
        <begin position="177"/>
        <end position="205"/>
    </location>
</feature>
<comment type="caution">
    <text evidence="17">The sequence shown here is derived from an EMBL/GenBank/DDBJ whole genome shotgun (WGS) entry which is preliminary data.</text>
</comment>
<dbReference type="PANTHER" id="PTHR39163:SF1">
    <property type="entry name" value="FERREDOXIN"/>
    <property type="match status" value="1"/>
</dbReference>
<comment type="function">
    <text evidence="14">Ferredoxins are iron-sulfur proteins that transfer electrons in a wide variety of metabolic reactions.</text>
</comment>
<dbReference type="GO" id="GO:0005886">
    <property type="term" value="C:plasma membrane"/>
    <property type="evidence" value="ECO:0007669"/>
    <property type="project" value="UniProtKB-SubCell"/>
</dbReference>
<dbReference type="InterPro" id="IPR001080">
    <property type="entry name" value="3Fe4S_ferredoxin"/>
</dbReference>
<keyword evidence="9 14" id="KW-0249">Electron transport</keyword>
<reference evidence="17 18" key="1">
    <citation type="submission" date="2016-02" db="EMBL/GenBank/DDBJ databases">
        <title>Genome sequence of Tissierella creatinophila DSM 6911.</title>
        <authorList>
            <person name="Poehlein A."/>
            <person name="Daniel R."/>
        </authorList>
    </citation>
    <scope>NUCLEOTIDE SEQUENCE [LARGE SCALE GENOMIC DNA]</scope>
    <source>
        <strain evidence="17 18">DSM 6911</strain>
    </source>
</reference>
<comment type="cofactor">
    <cofactor evidence="1">
        <name>[4Fe-4S] cluster</name>
        <dbReference type="ChEBI" id="CHEBI:49883"/>
    </cofactor>
</comment>
<feature type="transmembrane region" description="Helical" evidence="15">
    <location>
        <begin position="38"/>
        <end position="57"/>
    </location>
</feature>
<evidence type="ECO:0000256" key="7">
    <source>
        <dbReference type="ARBA" id="ARBA00022692"/>
    </source>
</evidence>
<feature type="transmembrane region" description="Helical" evidence="15">
    <location>
        <begin position="109"/>
        <end position="129"/>
    </location>
</feature>
<keyword evidence="4 14" id="KW-0813">Transport</keyword>
<dbReference type="InterPro" id="IPR017896">
    <property type="entry name" value="4Fe4S_Fe-S-bd"/>
</dbReference>
<keyword evidence="12 14" id="KW-0411">Iron-sulfur</keyword>
<evidence type="ECO:0000256" key="2">
    <source>
        <dbReference type="ARBA" id="ARBA00004651"/>
    </source>
</evidence>
<dbReference type="GO" id="GO:0005506">
    <property type="term" value="F:iron ion binding"/>
    <property type="evidence" value="ECO:0007669"/>
    <property type="project" value="UniProtKB-UniRule"/>
</dbReference>
<sequence length="246" mass="27273">MINKIKNNLFLFGILGLYLLLFIVNMEKGMVALGNTVYYLKEMLIIMPVVFLLTALIDAWVPKNMIMKALGDNSGIKGSFTALALGSISAGPIYAAFPVAKTLLKKGASVGNIVVILSAWAVIKIPMLANEVKFLGPKFMIARWIFTVTAIFIMGYITSKIVKIDDIPFREETIKEGEITIDKETCIGCSICAKTSPDYFLMDENKGKKIAVNKRDYMRLEDKKEVIESRDKCPVSAIQIGETEKA</sequence>
<evidence type="ECO:0000256" key="13">
    <source>
        <dbReference type="ARBA" id="ARBA00023136"/>
    </source>
</evidence>
<dbReference type="EMBL" id="LTDM01000032">
    <property type="protein sequence ID" value="OLS02373.1"/>
    <property type="molecule type" value="Genomic_DNA"/>
</dbReference>
<dbReference type="GO" id="GO:0051539">
    <property type="term" value="F:4 iron, 4 sulfur cluster binding"/>
    <property type="evidence" value="ECO:0007669"/>
    <property type="project" value="UniProtKB-KW"/>
</dbReference>
<evidence type="ECO:0000256" key="5">
    <source>
        <dbReference type="ARBA" id="ARBA00022475"/>
    </source>
</evidence>
<dbReference type="SUPFAM" id="SSF54862">
    <property type="entry name" value="4Fe-4S ferredoxins"/>
    <property type="match status" value="1"/>
</dbReference>